<evidence type="ECO:0000313" key="4">
    <source>
        <dbReference type="Proteomes" id="UP001501425"/>
    </source>
</evidence>
<dbReference type="Proteomes" id="UP001567571">
    <property type="component" value="Unassembled WGS sequence"/>
</dbReference>
<proteinExistence type="predicted"/>
<dbReference type="EMBL" id="JBEDNW010000008">
    <property type="protein sequence ID" value="MEZ3168439.1"/>
    <property type="molecule type" value="Genomic_DNA"/>
</dbReference>
<gene>
    <name evidence="3" type="ORF">ABNG02_14000</name>
    <name evidence="2" type="ORF">GCM10008994_15320</name>
</gene>
<organism evidence="2 4">
    <name type="scientific">Halorubrum ejinorense</name>
    <dbReference type="NCBI Taxonomy" id="425309"/>
    <lineage>
        <taxon>Archaea</taxon>
        <taxon>Methanobacteriati</taxon>
        <taxon>Methanobacteriota</taxon>
        <taxon>Stenosarchaea group</taxon>
        <taxon>Halobacteria</taxon>
        <taxon>Halobacteriales</taxon>
        <taxon>Haloferacaceae</taxon>
        <taxon>Halorubrum</taxon>
    </lineage>
</organism>
<evidence type="ECO:0000313" key="2">
    <source>
        <dbReference type="EMBL" id="GAA0541178.1"/>
    </source>
</evidence>
<reference evidence="2" key="1">
    <citation type="journal article" date="2014" name="Int. J. Syst. Evol. Microbiol.">
        <title>Complete genome sequence of Corynebacterium casei LMG S-19264T (=DSM 44701T), isolated from a smear-ripened cheese.</title>
        <authorList>
            <consortium name="US DOE Joint Genome Institute (JGI-PGF)"/>
            <person name="Walter F."/>
            <person name="Albersmeier A."/>
            <person name="Kalinowski J."/>
            <person name="Ruckert C."/>
        </authorList>
    </citation>
    <scope>NUCLEOTIDE SEQUENCE</scope>
    <source>
        <strain evidence="2">JCM 14265</strain>
    </source>
</reference>
<reference evidence="2" key="2">
    <citation type="submission" date="2023-12" db="EMBL/GenBank/DDBJ databases">
        <authorList>
            <person name="Sun Q."/>
            <person name="Inoue M."/>
        </authorList>
    </citation>
    <scope>NUCLEOTIDE SEQUENCE</scope>
    <source>
        <strain evidence="2">JCM 14265</strain>
    </source>
</reference>
<dbReference type="Gene3D" id="3.30.420.10">
    <property type="entry name" value="Ribonuclease H-like superfamily/Ribonuclease H"/>
    <property type="match status" value="1"/>
</dbReference>
<dbReference type="AlphaFoldDB" id="A0AAV3SS86"/>
<dbReference type="RefSeq" id="WP_343778008.1">
    <property type="nucleotide sequence ID" value="NZ_BAAADQ010000006.1"/>
</dbReference>
<dbReference type="SUPFAM" id="SSF53098">
    <property type="entry name" value="Ribonuclease H-like"/>
    <property type="match status" value="1"/>
</dbReference>
<feature type="domain" description="Piwi" evidence="1">
    <location>
        <begin position="437"/>
        <end position="723"/>
    </location>
</feature>
<reference evidence="3 5" key="3">
    <citation type="submission" date="2024-06" db="EMBL/GenBank/DDBJ databases">
        <title>Halorubrum miltondacostae sp. nov., a potential PHA producer isolated from an inland solar saltern in Rio Maior, Portugal.</title>
        <authorList>
            <person name="Albuquerque L."/>
            <person name="Viver T."/>
            <person name="Barroso C."/>
            <person name="Claudino R."/>
            <person name="Galvan M."/>
            <person name="Simoes G."/>
            <person name="Lobo Da Cunha A."/>
            <person name="Egas C."/>
        </authorList>
    </citation>
    <scope>NUCLEOTIDE SEQUENCE [LARGE SCALE GENOMIC DNA]</scope>
    <source>
        <strain evidence="3 5">DSM 18646</strain>
    </source>
</reference>
<dbReference type="EMBL" id="BAAADQ010000006">
    <property type="protein sequence ID" value="GAA0541178.1"/>
    <property type="molecule type" value="Genomic_DNA"/>
</dbReference>
<evidence type="ECO:0000259" key="1">
    <source>
        <dbReference type="SMART" id="SM00950"/>
    </source>
</evidence>
<dbReference type="InterPro" id="IPR012337">
    <property type="entry name" value="RNaseH-like_sf"/>
</dbReference>
<accession>A0AAV3SS86</accession>
<comment type="caution">
    <text evidence="2">The sequence shown here is derived from an EMBL/GenBank/DDBJ whole genome shotgun (WGS) entry which is preliminary data.</text>
</comment>
<dbReference type="SMART" id="SM00950">
    <property type="entry name" value="Piwi"/>
    <property type="match status" value="1"/>
</dbReference>
<sequence>MGRFINSFEIDVPSVTADLYDIDPQPNDNYPLLNAHATILERNVGGRARWYNQGGRHYIAVIGAERDYGTIQSADGAELEFAHESELDFSVWSDFKVLQEAIIEELKDDLEADDYWYDSTRNTFYHEDREARIEGYDVHPGLEVRISHHDRPLITLDPTLGVFGSRTLADYLDDPDWGIDRVNDELVGRTFIYQTSDRSSCTVTGVFENTTVSEIPPGQFDNETLDEIESRHGKRYTDSIDPSEPTVKIQYGNSDWYPAAPSLLLFAPSEDRPDEISQRATFGPQERWQRVEDFRELIGDISIGSIQTDISPSSVRDGISAYGYPVLTFGDDPSTEMAIGRPNISFDGSELTQEYWNPAKQGYLEEVGPRRTFDQDFSVAVLFSEGTEDEALSAYQQVREYVEEHLGLILSERPGRVNYEDPREVEEWQRSLEDVDAGFGYLPQYDEDVYHKLIEILDGKPLQSLTATKLRGAQRSGNEDDVISNTAVGLGVKLGVIPFSIENQLDTDAYLGLSVTGRDRTVASGVVVSGTDNQILYQTEEPNPTGRSTVTDQGLAKQILIRAVQGAVSNPRSGFDQLGSLTIHRNGYLGDDEISGLKEGVEHLKSHDYVTESFEWVGVDVQHSPTYRIYDDDGMPDMGSYAQLDDETVLIVTTDAPRLGEGTPQPILCDISVEEGDFDIYSVGRDVFFLSELNWGAPSKGIKDPLTVYLTRRMNSRLSHDRVSRLTYPPF</sequence>
<evidence type="ECO:0000313" key="5">
    <source>
        <dbReference type="Proteomes" id="UP001567571"/>
    </source>
</evidence>
<dbReference type="InterPro" id="IPR003165">
    <property type="entry name" value="Piwi"/>
</dbReference>
<protein>
    <recommendedName>
        <fullName evidence="1">Piwi domain-containing protein</fullName>
    </recommendedName>
</protein>
<dbReference type="GO" id="GO:0003676">
    <property type="term" value="F:nucleic acid binding"/>
    <property type="evidence" value="ECO:0007669"/>
    <property type="project" value="InterPro"/>
</dbReference>
<dbReference type="Proteomes" id="UP001501425">
    <property type="component" value="Unassembled WGS sequence"/>
</dbReference>
<keyword evidence="5" id="KW-1185">Reference proteome</keyword>
<dbReference type="InterPro" id="IPR036397">
    <property type="entry name" value="RNaseH_sf"/>
</dbReference>
<evidence type="ECO:0000313" key="3">
    <source>
        <dbReference type="EMBL" id="MEZ3168439.1"/>
    </source>
</evidence>
<name>A0AAV3SS86_9EURY</name>